<dbReference type="Gene3D" id="1.25.40.10">
    <property type="entry name" value="Tetratricopeptide repeat domain"/>
    <property type="match status" value="1"/>
</dbReference>
<dbReference type="InterPro" id="IPR014162">
    <property type="entry name" value="CpoB_C"/>
</dbReference>
<feature type="chain" id="PRO_5022277519" description="Cell division coordinator CpoB" evidence="1">
    <location>
        <begin position="22"/>
        <end position="272"/>
    </location>
</feature>
<proteinExistence type="inferred from homology"/>
<dbReference type="GO" id="GO:0030288">
    <property type="term" value="C:outer membrane-bounded periplasmic space"/>
    <property type="evidence" value="ECO:0007669"/>
    <property type="project" value="UniProtKB-UniRule"/>
</dbReference>
<keyword evidence="1" id="KW-0132">Cell division</keyword>
<comment type="function">
    <text evidence="1">Mediates coordination of peptidoglycan synthesis and outer membrane constriction during cell division.</text>
</comment>
<keyword evidence="1" id="KW-0574">Periplasm</keyword>
<evidence type="ECO:0000313" key="3">
    <source>
        <dbReference type="EMBL" id="TRD21666.1"/>
    </source>
</evidence>
<dbReference type="AlphaFoldDB" id="A0A547Q5K1"/>
<dbReference type="InterPro" id="IPR034706">
    <property type="entry name" value="CpoB"/>
</dbReference>
<dbReference type="SUPFAM" id="SSF48452">
    <property type="entry name" value="TPR-like"/>
    <property type="match status" value="1"/>
</dbReference>
<comment type="caution">
    <text evidence="3">The sequence shown here is derived from an EMBL/GenBank/DDBJ whole genome shotgun (WGS) entry which is preliminary data.</text>
</comment>
<accession>A0A547Q5K1</accession>
<dbReference type="RefSeq" id="WP_142834276.1">
    <property type="nucleotide sequence ID" value="NZ_VFSV01000010.1"/>
</dbReference>
<name>A0A547Q5K1_9RHOB</name>
<feature type="coiled-coil region" evidence="1">
    <location>
        <begin position="27"/>
        <end position="87"/>
    </location>
</feature>
<dbReference type="InterPro" id="IPR019734">
    <property type="entry name" value="TPR_rpt"/>
</dbReference>
<evidence type="ECO:0000256" key="1">
    <source>
        <dbReference type="HAMAP-Rule" id="MF_02066"/>
    </source>
</evidence>
<dbReference type="InterPro" id="IPR011990">
    <property type="entry name" value="TPR-like_helical_dom_sf"/>
</dbReference>
<dbReference type="Proteomes" id="UP000318590">
    <property type="component" value="Unassembled WGS sequence"/>
</dbReference>
<dbReference type="EMBL" id="VFSV01000010">
    <property type="protein sequence ID" value="TRD21666.1"/>
    <property type="molecule type" value="Genomic_DNA"/>
</dbReference>
<comment type="similarity">
    <text evidence="1">Belongs to the CpoB family.</text>
</comment>
<sequence length="272" mass="28336" precursor="true">MRPVLRPLIFAALLMPAASFAQDDATLADIRQEIAVLTVELQRLQREVSTTGPVALNLAGTSALDRIDSMESELRRLTSKTEEMENRILSIVTDGTNRLGDLTFRVCEIEPGCDIGALGETSPLGGASTAPQPRPAQPVTSGAELAVGEQADFDRAKEAFDSGSFRNAADLFAAFAETYTTGPLTQEALFLRGQSLAQLGEQADAARAYLAAFSGAPDGAKAPDALLELGRALSALGQTADACATLGEVPLRFPGAPAAAEADSLRASLGCA</sequence>
<feature type="signal peptide" evidence="1">
    <location>
        <begin position="1"/>
        <end position="21"/>
    </location>
</feature>
<keyword evidence="1" id="KW-0131">Cell cycle</keyword>
<keyword evidence="1" id="KW-0175">Coiled coil</keyword>
<keyword evidence="4" id="KW-1185">Reference proteome</keyword>
<dbReference type="Pfam" id="PF13174">
    <property type="entry name" value="TPR_6"/>
    <property type="match status" value="1"/>
</dbReference>
<gene>
    <name evidence="3" type="primary">ybgF</name>
    <name evidence="1" type="synonym">cpoB</name>
    <name evidence="3" type="ORF">FEV53_07955</name>
</gene>
<organism evidence="3 4">
    <name type="scientific">Palleronia caenipelagi</name>
    <dbReference type="NCBI Taxonomy" id="2489174"/>
    <lineage>
        <taxon>Bacteria</taxon>
        <taxon>Pseudomonadati</taxon>
        <taxon>Pseudomonadota</taxon>
        <taxon>Alphaproteobacteria</taxon>
        <taxon>Rhodobacterales</taxon>
        <taxon>Roseobacteraceae</taxon>
        <taxon>Palleronia</taxon>
    </lineage>
</organism>
<dbReference type="GO" id="GO:0043093">
    <property type="term" value="P:FtsZ-dependent cytokinesis"/>
    <property type="evidence" value="ECO:0007669"/>
    <property type="project" value="UniProtKB-UniRule"/>
</dbReference>
<feature type="region of interest" description="Disordered" evidence="2">
    <location>
        <begin position="120"/>
        <end position="142"/>
    </location>
</feature>
<dbReference type="HAMAP" id="MF_02066">
    <property type="entry name" value="CpoB"/>
    <property type="match status" value="1"/>
</dbReference>
<evidence type="ECO:0000313" key="4">
    <source>
        <dbReference type="Proteomes" id="UP000318590"/>
    </source>
</evidence>
<reference evidence="3 4" key="1">
    <citation type="submission" date="2019-06" db="EMBL/GenBank/DDBJ databases">
        <title>Paenimaribius caenipelagi gen. nov., sp. nov., isolated from a tidal flat.</title>
        <authorList>
            <person name="Yoon J.-H."/>
        </authorList>
    </citation>
    <scope>NUCLEOTIDE SEQUENCE [LARGE SCALE GENOMIC DNA]</scope>
    <source>
        <strain evidence="3 4">JBTF-M29</strain>
    </source>
</reference>
<protein>
    <recommendedName>
        <fullName evidence="1">Cell division coordinator CpoB</fullName>
    </recommendedName>
</protein>
<evidence type="ECO:0000256" key="2">
    <source>
        <dbReference type="SAM" id="MobiDB-lite"/>
    </source>
</evidence>
<keyword evidence="1" id="KW-0732">Signal</keyword>
<comment type="subcellular location">
    <subcellularLocation>
        <location evidence="1">Periplasm</location>
    </subcellularLocation>
</comment>
<dbReference type="OrthoDB" id="9763909at2"/>
<dbReference type="NCBIfam" id="TIGR02795">
    <property type="entry name" value="tol_pal_ybgF"/>
    <property type="match status" value="1"/>
</dbReference>